<gene>
    <name evidence="2" type="ORF">EV646_11226</name>
</gene>
<sequence>MADEPRHELYLTPEFAARFNAIEQAALNGDETAIRVYEHLVELIDNLEDGTENGHHPLTDKSWRAEGDLRDGTASEFATDPTLKRGDYRIVWRQLPPQREGGLPVRELVHVGHRRETPDFYLQTLSALERDPIVPLEENEVFGSPSYVAQKGLPSRSAALQTQLSVALARAGMTPLTRSRPLAEHQFGARESDAPESGRPLTRDL</sequence>
<evidence type="ECO:0000313" key="3">
    <source>
        <dbReference type="Proteomes" id="UP000295573"/>
    </source>
</evidence>
<evidence type="ECO:0000313" key="2">
    <source>
        <dbReference type="EMBL" id="TCO43450.1"/>
    </source>
</evidence>
<dbReference type="RefSeq" id="WP_132154657.1">
    <property type="nucleotide sequence ID" value="NZ_SLWR01000012.1"/>
</dbReference>
<reference evidence="2 3" key="1">
    <citation type="journal article" date="2015" name="Stand. Genomic Sci.">
        <title>Genomic Encyclopedia of Bacterial and Archaeal Type Strains, Phase III: the genomes of soil and plant-associated and newly described type strains.</title>
        <authorList>
            <person name="Whitman W.B."/>
            <person name="Woyke T."/>
            <person name="Klenk H.P."/>
            <person name="Zhou Y."/>
            <person name="Lilburn T.G."/>
            <person name="Beck B.J."/>
            <person name="De Vos P."/>
            <person name="Vandamme P."/>
            <person name="Eisen J.A."/>
            <person name="Garrity G."/>
            <person name="Hugenholtz P."/>
            <person name="Kyrpides N.C."/>
        </authorList>
    </citation>
    <scope>NUCLEOTIDE SEQUENCE [LARGE SCALE GENOMIC DNA]</scope>
    <source>
        <strain evidence="2 3">VKM Ac-2541</strain>
    </source>
</reference>
<proteinExistence type="predicted"/>
<organism evidence="2 3">
    <name type="scientific">Kribbella antiqua</name>
    <dbReference type="NCBI Taxonomy" id="2512217"/>
    <lineage>
        <taxon>Bacteria</taxon>
        <taxon>Bacillati</taxon>
        <taxon>Actinomycetota</taxon>
        <taxon>Actinomycetes</taxon>
        <taxon>Propionibacteriales</taxon>
        <taxon>Kribbellaceae</taxon>
        <taxon>Kribbella</taxon>
    </lineage>
</organism>
<feature type="compositionally biased region" description="Basic and acidic residues" evidence="1">
    <location>
        <begin position="181"/>
        <end position="193"/>
    </location>
</feature>
<accession>A0A4V2S389</accession>
<dbReference type="EMBL" id="SLWR01000012">
    <property type="protein sequence ID" value="TCO43450.1"/>
    <property type="molecule type" value="Genomic_DNA"/>
</dbReference>
<protein>
    <submittedName>
        <fullName evidence="2">Uncharacterized protein</fullName>
    </submittedName>
</protein>
<comment type="caution">
    <text evidence="2">The sequence shown here is derived from an EMBL/GenBank/DDBJ whole genome shotgun (WGS) entry which is preliminary data.</text>
</comment>
<keyword evidence="3" id="KW-1185">Reference proteome</keyword>
<dbReference type="Proteomes" id="UP000295573">
    <property type="component" value="Unassembled WGS sequence"/>
</dbReference>
<name>A0A4V2S389_9ACTN</name>
<feature type="region of interest" description="Disordered" evidence="1">
    <location>
        <begin position="177"/>
        <end position="205"/>
    </location>
</feature>
<dbReference type="AlphaFoldDB" id="A0A4V2S389"/>
<evidence type="ECO:0000256" key="1">
    <source>
        <dbReference type="SAM" id="MobiDB-lite"/>
    </source>
</evidence>